<keyword evidence="2" id="KW-0808">Transferase</keyword>
<gene>
    <name evidence="2" type="ORF">CRI88_14720</name>
</gene>
<reference evidence="2 3" key="1">
    <citation type="submission" date="2017-10" db="EMBL/GenBank/DDBJ databases">
        <title>Draft genome of Lysinibacillus fusiformis strain Juneja, a laboratory-derived pathogen of Drosophila melanogaster.</title>
        <authorList>
            <person name="Smith B.R."/>
            <person name="Unckless R.L."/>
        </authorList>
    </citation>
    <scope>NUCLEOTIDE SEQUENCE [LARGE SCALE GENOMIC DNA]</scope>
    <source>
        <strain evidence="2 3">Juneja</strain>
    </source>
</reference>
<feature type="domain" description="N-acetyltransferase" evidence="1">
    <location>
        <begin position="15"/>
        <end position="176"/>
    </location>
</feature>
<evidence type="ECO:0000259" key="1">
    <source>
        <dbReference type="PROSITE" id="PS51186"/>
    </source>
</evidence>
<dbReference type="SUPFAM" id="SSF55729">
    <property type="entry name" value="Acyl-CoA N-acyltransferases (Nat)"/>
    <property type="match status" value="1"/>
</dbReference>
<dbReference type="EMBL" id="PDFK01000004">
    <property type="protein sequence ID" value="PKU50932.1"/>
    <property type="molecule type" value="Genomic_DNA"/>
</dbReference>
<dbReference type="AlphaFoldDB" id="A0A2I0UY98"/>
<dbReference type="Pfam" id="PF13302">
    <property type="entry name" value="Acetyltransf_3"/>
    <property type="match status" value="1"/>
</dbReference>
<dbReference type="PROSITE" id="PS51186">
    <property type="entry name" value="GNAT"/>
    <property type="match status" value="1"/>
</dbReference>
<accession>A0A2I0UY98</accession>
<evidence type="ECO:0000313" key="3">
    <source>
        <dbReference type="Proteomes" id="UP000234956"/>
    </source>
</evidence>
<protein>
    <submittedName>
        <fullName evidence="2">N-acetyltransferase</fullName>
    </submittedName>
</protein>
<comment type="caution">
    <text evidence="2">The sequence shown here is derived from an EMBL/GenBank/DDBJ whole genome shotgun (WGS) entry which is preliminary data.</text>
</comment>
<name>A0A2I0UY98_9BACI</name>
<organism evidence="2 3">
    <name type="scientific">Lysinibacillus fusiformis</name>
    <dbReference type="NCBI Taxonomy" id="28031"/>
    <lineage>
        <taxon>Bacteria</taxon>
        <taxon>Bacillati</taxon>
        <taxon>Bacillota</taxon>
        <taxon>Bacilli</taxon>
        <taxon>Bacillales</taxon>
        <taxon>Bacillaceae</taxon>
        <taxon>Lysinibacillus</taxon>
    </lineage>
</organism>
<dbReference type="InterPro" id="IPR016181">
    <property type="entry name" value="Acyl_CoA_acyltransferase"/>
</dbReference>
<proteinExistence type="predicted"/>
<dbReference type="PANTHER" id="PTHR43792">
    <property type="entry name" value="GNAT FAMILY, PUTATIVE (AFU_ORTHOLOGUE AFUA_3G00765)-RELATED-RELATED"/>
    <property type="match status" value="1"/>
</dbReference>
<sequence>MIYRAAEKTMETERLLLRPFTEADAPEVSVLCNNYAIYKSTLNVPYPYTIDCALSWIATHQQNFEENRLYEWAITDKLSGQLYGAIGLSNQQPHQRGEIAYWIGEHYWGNGYGTEATQAIIAFAFQEKKYHRVYAQYFQSNPASGKIMEKCGMHYEGTLKQHVYKNGAFEDIVYYGLINPNH</sequence>
<dbReference type="InterPro" id="IPR000182">
    <property type="entry name" value="GNAT_dom"/>
</dbReference>
<dbReference type="InterPro" id="IPR051531">
    <property type="entry name" value="N-acetyltransferase"/>
</dbReference>
<dbReference type="Gene3D" id="3.40.630.30">
    <property type="match status" value="1"/>
</dbReference>
<dbReference type="Proteomes" id="UP000234956">
    <property type="component" value="Unassembled WGS sequence"/>
</dbReference>
<dbReference type="GO" id="GO:0016747">
    <property type="term" value="F:acyltransferase activity, transferring groups other than amino-acyl groups"/>
    <property type="evidence" value="ECO:0007669"/>
    <property type="project" value="InterPro"/>
</dbReference>
<evidence type="ECO:0000313" key="2">
    <source>
        <dbReference type="EMBL" id="PKU50932.1"/>
    </source>
</evidence>
<dbReference type="RefSeq" id="WP_058843720.1">
    <property type="nucleotide sequence ID" value="NZ_JAZBNI010000019.1"/>
</dbReference>